<dbReference type="AlphaFoldDB" id="A0A6M3JCL9"/>
<name>A0A6M3JCL9_9ZZZZ</name>
<reference evidence="1" key="1">
    <citation type="submission" date="2020-03" db="EMBL/GenBank/DDBJ databases">
        <title>The deep terrestrial virosphere.</title>
        <authorList>
            <person name="Holmfeldt K."/>
            <person name="Nilsson E."/>
            <person name="Simone D."/>
            <person name="Lopez-Fernandez M."/>
            <person name="Wu X."/>
            <person name="de Brujin I."/>
            <person name="Lundin D."/>
            <person name="Andersson A."/>
            <person name="Bertilsson S."/>
            <person name="Dopson M."/>
        </authorList>
    </citation>
    <scope>NUCLEOTIDE SEQUENCE</scope>
    <source>
        <strain evidence="1">MM415B00199</strain>
    </source>
</reference>
<proteinExistence type="predicted"/>
<gene>
    <name evidence="1" type="ORF">MM415B00199_0035</name>
</gene>
<evidence type="ECO:0000313" key="1">
    <source>
        <dbReference type="EMBL" id="QJA67580.1"/>
    </source>
</evidence>
<protein>
    <submittedName>
        <fullName evidence="1">Uncharacterized protein</fullName>
    </submittedName>
</protein>
<organism evidence="1">
    <name type="scientific">viral metagenome</name>
    <dbReference type="NCBI Taxonomy" id="1070528"/>
    <lineage>
        <taxon>unclassified sequences</taxon>
        <taxon>metagenomes</taxon>
        <taxon>organismal metagenomes</taxon>
    </lineage>
</organism>
<dbReference type="EMBL" id="MT141573">
    <property type="protein sequence ID" value="QJA67580.1"/>
    <property type="molecule type" value="Genomic_DNA"/>
</dbReference>
<sequence length="49" mass="5949">MKEISLTQGRVALVDDEDFEQVSQWKWCAMKGRWRYYAVRADKKTRRLV</sequence>
<accession>A0A6M3JCL9</accession>